<protein>
    <submittedName>
        <fullName evidence="8">Fumarate hydratase</fullName>
    </submittedName>
</protein>
<dbReference type="OrthoDB" id="371925at2157"/>
<dbReference type="GO" id="GO:0051539">
    <property type="term" value="F:4 iron, 4 sulfur cluster binding"/>
    <property type="evidence" value="ECO:0007669"/>
    <property type="project" value="UniProtKB-KW"/>
</dbReference>
<evidence type="ECO:0000256" key="2">
    <source>
        <dbReference type="ARBA" id="ARBA00022485"/>
    </source>
</evidence>
<reference evidence="8 9" key="1">
    <citation type="submission" date="2018-05" db="EMBL/GenBank/DDBJ databases">
        <title>Complete Genome Sequences of Extremely Thermoacidophilic, Metal-Mobilizing Type-Strain Members of the Archaeal Family Sulfolobaceae: Acidianus brierleyi DSM-1651T, Acidianus sulfidivorans DSM-18786T, Metallosphaera hakonensis DSM-7519T, and Metallosphaera prunae DSM-10039T.</title>
        <authorList>
            <person name="Counts J.A."/>
            <person name="Kelly R.M."/>
        </authorList>
    </citation>
    <scope>NUCLEOTIDE SEQUENCE [LARGE SCALE GENOMIC DNA]</scope>
    <source>
        <strain evidence="8 9">HO1-1</strain>
    </source>
</reference>
<comment type="similarity">
    <text evidence="1">Belongs to the class-I fumarase family.</text>
</comment>
<dbReference type="AlphaFoldDB" id="A0A2U9IXK5"/>
<dbReference type="EMBL" id="CP029287">
    <property type="protein sequence ID" value="AWS00734.1"/>
    <property type="molecule type" value="Genomic_DNA"/>
</dbReference>
<dbReference type="STRING" id="1293036.GCA_001315825_02197"/>
<evidence type="ECO:0000256" key="6">
    <source>
        <dbReference type="ARBA" id="ARBA00023239"/>
    </source>
</evidence>
<dbReference type="InterPro" id="IPR051208">
    <property type="entry name" value="Class-I_Fumarase/Tartrate_DH"/>
</dbReference>
<reference evidence="9" key="3">
    <citation type="submission" date="2020-03" db="EMBL/GenBank/DDBJ databases">
        <title>Sequencing and Assembly of Multiple Reported Metal-Biooxidizing Members of the Extremely Thermoacidophilic Archaeal Family Sulfolobaceae.</title>
        <authorList>
            <person name="Counts J.A."/>
            <person name="Kelly R.M."/>
        </authorList>
    </citation>
    <scope>NUCLEOTIDE SEQUENCE [LARGE SCALE GENOMIC DNA]</scope>
    <source>
        <strain evidence="9">HO1-1</strain>
    </source>
</reference>
<reference evidence="9" key="2">
    <citation type="submission" date="2020-03" db="EMBL/GenBank/DDBJ databases">
        <title>Complete Genome Sequences of Extremely Thermoacidophilic, Metal-Mobilizing Type-Strain Members of the Archaeal Family Sulfolobaceae: Acidianus brierleyi DSM-1651T, Acidianus sulfidivorans DSM-18786T, Metallosphaera hakonensis DSM-7519T, and Metallosphaera prunae DSM-10039T.</title>
        <authorList>
            <person name="Counts J.A."/>
            <person name="Kelly R.M."/>
        </authorList>
    </citation>
    <scope>NUCLEOTIDE SEQUENCE [LARGE SCALE GENOMIC DNA]</scope>
    <source>
        <strain evidence="9">HO1-1</strain>
    </source>
</reference>
<keyword evidence="4" id="KW-0408">Iron</keyword>
<keyword evidence="9" id="KW-1185">Reference proteome</keyword>
<proteinExistence type="inferred from homology"/>
<keyword evidence="3" id="KW-0479">Metal-binding</keyword>
<evidence type="ECO:0000313" key="8">
    <source>
        <dbReference type="EMBL" id="AWS00734.1"/>
    </source>
</evidence>
<dbReference type="PANTHER" id="PTHR30389">
    <property type="entry name" value="FUMARATE HYDRATASE-RELATED"/>
    <property type="match status" value="1"/>
</dbReference>
<keyword evidence="2" id="KW-0004">4Fe-4S</keyword>
<evidence type="ECO:0000313" key="9">
    <source>
        <dbReference type="Proteomes" id="UP000247586"/>
    </source>
</evidence>
<evidence type="ECO:0000256" key="5">
    <source>
        <dbReference type="ARBA" id="ARBA00023014"/>
    </source>
</evidence>
<dbReference type="GO" id="GO:0046872">
    <property type="term" value="F:metal ion binding"/>
    <property type="evidence" value="ECO:0007669"/>
    <property type="project" value="UniProtKB-KW"/>
</dbReference>
<dbReference type="GeneID" id="36836102"/>
<dbReference type="NCBIfam" id="TIGR00722">
    <property type="entry name" value="ttdA_fumA_fumB"/>
    <property type="match status" value="1"/>
</dbReference>
<feature type="domain" description="Fe-S hydro-lyase tartrate dehydratase alpha-type catalytic" evidence="7">
    <location>
        <begin position="14"/>
        <end position="281"/>
    </location>
</feature>
<sequence length="295" mass="32488">MSLDSFYEVVEQVSETLYYKALTVIPRDVIERIRKAYETEQSELGRRVLDTIVKNIETATKRSLLVCQDTGTPVYSVELGDLELSLPKLRNSITNGVRKATLKYHLRPNMVHPLTRHNTGDNTGKNSPIIHFEINDILENKIRITALPKGSGSENMSSLKMLRPADGILGVKKFILESVVNAGGKGCPPYIVGVGIGGDFELAPYLAKKAVIRPLGSKNTDYEGARLEEELFYLINNLGIGPMGLGGKFTALGVHVEMAETHISSLPVAINIQCWRGERASAEINFDKTVSYIGD</sequence>
<dbReference type="Proteomes" id="UP000247586">
    <property type="component" value="Chromosome"/>
</dbReference>
<dbReference type="RefSeq" id="WP_110369853.1">
    <property type="nucleotide sequence ID" value="NZ_CP029287.2"/>
</dbReference>
<dbReference type="GO" id="GO:0016829">
    <property type="term" value="F:lyase activity"/>
    <property type="evidence" value="ECO:0007669"/>
    <property type="project" value="UniProtKB-KW"/>
</dbReference>
<dbReference type="PANTHER" id="PTHR30389:SF17">
    <property type="entry name" value="L(+)-TARTRATE DEHYDRATASE SUBUNIT ALPHA-RELATED"/>
    <property type="match status" value="1"/>
</dbReference>
<evidence type="ECO:0000256" key="3">
    <source>
        <dbReference type="ARBA" id="ARBA00022723"/>
    </source>
</evidence>
<dbReference type="InterPro" id="IPR004646">
    <property type="entry name" value="Fe-S_hydro-lyase_TtdA-typ_cat"/>
</dbReference>
<keyword evidence="6" id="KW-0456">Lyase</keyword>
<dbReference type="NCBIfam" id="NF004885">
    <property type="entry name" value="PRK06246.1"/>
    <property type="match status" value="1"/>
</dbReference>
<organism evidence="8 9">
    <name type="scientific">Metallosphaera hakonensis JCM 8857 = DSM 7519</name>
    <dbReference type="NCBI Taxonomy" id="1293036"/>
    <lineage>
        <taxon>Archaea</taxon>
        <taxon>Thermoproteota</taxon>
        <taxon>Thermoprotei</taxon>
        <taxon>Sulfolobales</taxon>
        <taxon>Sulfolobaceae</taxon>
        <taxon>Metallosphaera</taxon>
    </lineage>
</organism>
<gene>
    <name evidence="8" type="ORF">DFR87_12130</name>
</gene>
<evidence type="ECO:0000256" key="4">
    <source>
        <dbReference type="ARBA" id="ARBA00023004"/>
    </source>
</evidence>
<evidence type="ECO:0000256" key="1">
    <source>
        <dbReference type="ARBA" id="ARBA00008876"/>
    </source>
</evidence>
<keyword evidence="5" id="KW-0411">Iron-sulfur</keyword>
<evidence type="ECO:0000259" key="7">
    <source>
        <dbReference type="Pfam" id="PF05681"/>
    </source>
</evidence>
<accession>A0A2U9IXK5</accession>
<dbReference type="Pfam" id="PF05681">
    <property type="entry name" value="Fumerase"/>
    <property type="match status" value="1"/>
</dbReference>
<name>A0A2U9IXK5_9CREN</name>
<dbReference type="KEGG" id="mhk:DFR87_12130"/>